<dbReference type="Proteomes" id="UP000265419">
    <property type="component" value="Unassembled WGS sequence"/>
</dbReference>
<proteinExistence type="predicted"/>
<evidence type="ECO:0000313" key="3">
    <source>
        <dbReference type="Proteomes" id="UP000265419"/>
    </source>
</evidence>
<keyword evidence="2" id="KW-0675">Receptor</keyword>
<evidence type="ECO:0000259" key="1">
    <source>
        <dbReference type="PROSITE" id="PS50104"/>
    </source>
</evidence>
<accession>A0A399J771</accession>
<feature type="domain" description="TIR" evidence="1">
    <location>
        <begin position="2"/>
        <end position="147"/>
    </location>
</feature>
<keyword evidence="3" id="KW-1185">Reference proteome</keyword>
<dbReference type="GO" id="GO:0007165">
    <property type="term" value="P:signal transduction"/>
    <property type="evidence" value="ECO:0007669"/>
    <property type="project" value="InterPro"/>
</dbReference>
<dbReference type="EMBL" id="QQXK01000030">
    <property type="protein sequence ID" value="RII41321.1"/>
    <property type="molecule type" value="Genomic_DNA"/>
</dbReference>
<dbReference type="InterPro" id="IPR000157">
    <property type="entry name" value="TIR_dom"/>
</dbReference>
<dbReference type="SUPFAM" id="SSF52200">
    <property type="entry name" value="Toll/Interleukin receptor TIR domain"/>
    <property type="match status" value="1"/>
</dbReference>
<dbReference type="Pfam" id="PF13676">
    <property type="entry name" value="TIR_2"/>
    <property type="match status" value="1"/>
</dbReference>
<protein>
    <submittedName>
        <fullName evidence="2">Toll/interleukin-1 receptor domain-containing protein</fullName>
    </submittedName>
</protein>
<name>A0A399J771_9MICC</name>
<evidence type="ECO:0000313" key="2">
    <source>
        <dbReference type="EMBL" id="RII41321.1"/>
    </source>
</evidence>
<gene>
    <name evidence="2" type="ORF">DWB68_13350</name>
</gene>
<sequence>MPGDHVFLSYISEDSAVIDELQSALEAAEFVVWRDKDKLWPGDDWQNEIRNAIRGGSFVFLACFSSNLAKREKSYQFEELTLAAEEYRLRAPDAKWLMTARLDECEIPEFDLGAGRTLDRTIHRTDLFGPQKSANVARLVVAIQRAMGSTPGTPPASVSKVAADAGRAKNDDVEHLRDLLRNPSLVMDYDEYLSGLRVPIRETLANRDEFPMSVASGTKVDPDLARSWMGRLRRYDDVMAPALIPLKLIAMYGTPTHEQELTKTLQVLAQESTQREGMDILTSLHEYPALLATYATALGATTKLNYSMLRAATADVRVSSLGRPRVPFILTSGGRSIVEHDRWSAFGTLICLEDDGNEIQDDEIDKLLKSGGGRRFTPVSDHLFTLLAPLYRPQFASDDEYAEGFDRVEVLLDAISEDARAQEDQYYYGAHGGYGRYTWRGKHRYRGTGAEMELLMEAQSHGAGWTPLLGGLFGGDSERAISALTAVKDLATSIRSSHW</sequence>
<dbReference type="Gene3D" id="3.40.50.10140">
    <property type="entry name" value="Toll/interleukin-1 receptor homology (TIR) domain"/>
    <property type="match status" value="1"/>
</dbReference>
<reference evidence="2 3" key="1">
    <citation type="submission" date="2018-07" db="EMBL/GenBank/DDBJ databases">
        <title>Arthrobacter sp. nov., isolated from raw cow's milk with high bacterial count.</title>
        <authorList>
            <person name="Hahne J."/>
            <person name="Isele D."/>
            <person name="Lipski A."/>
        </authorList>
    </citation>
    <scope>NUCLEOTIDE SEQUENCE [LARGE SCALE GENOMIC DNA]</scope>
    <source>
        <strain evidence="2 3">JZ R-35</strain>
    </source>
</reference>
<dbReference type="PROSITE" id="PS50104">
    <property type="entry name" value="TIR"/>
    <property type="match status" value="1"/>
</dbReference>
<organism evidence="2 3">
    <name type="scientific">Galactobacter valiniphilus</name>
    <dbReference type="NCBI Taxonomy" id="2676122"/>
    <lineage>
        <taxon>Bacteria</taxon>
        <taxon>Bacillati</taxon>
        <taxon>Actinomycetota</taxon>
        <taxon>Actinomycetes</taxon>
        <taxon>Micrococcales</taxon>
        <taxon>Micrococcaceae</taxon>
        <taxon>Galactobacter</taxon>
    </lineage>
</organism>
<dbReference type="InterPro" id="IPR035897">
    <property type="entry name" value="Toll_tir_struct_dom_sf"/>
</dbReference>
<dbReference type="AlphaFoldDB" id="A0A399J771"/>
<comment type="caution">
    <text evidence="2">The sequence shown here is derived from an EMBL/GenBank/DDBJ whole genome shotgun (WGS) entry which is preliminary data.</text>
</comment>
<dbReference type="RefSeq" id="WP_119425613.1">
    <property type="nucleotide sequence ID" value="NZ_QQXK01000030.1"/>
</dbReference>